<dbReference type="RefSeq" id="WP_102754121.1">
    <property type="nucleotide sequence ID" value="NZ_CP025791.1"/>
</dbReference>
<dbReference type="AlphaFoldDB" id="A0A2K9PK65"/>
<keyword evidence="1" id="KW-0812">Transmembrane</keyword>
<gene>
    <name evidence="2" type="ORF">C1H87_01480</name>
</gene>
<organism evidence="2 3">
    <name type="scientific">Flavivirga eckloniae</name>
    <dbReference type="NCBI Taxonomy" id="1803846"/>
    <lineage>
        <taxon>Bacteria</taxon>
        <taxon>Pseudomonadati</taxon>
        <taxon>Bacteroidota</taxon>
        <taxon>Flavobacteriia</taxon>
        <taxon>Flavobacteriales</taxon>
        <taxon>Flavobacteriaceae</taxon>
        <taxon>Flavivirga</taxon>
    </lineage>
</organism>
<evidence type="ECO:0000256" key="1">
    <source>
        <dbReference type="SAM" id="Phobius"/>
    </source>
</evidence>
<sequence length="119" mass="13576">MKLISILKSKCPQCEKNNIFNSGGNLLLFRIPRIKDRCNTCNFKFEKEPGFFFGAMFVSYALAVAEFIGVFLLAHFVLGLSLLFSFIGVICASILFSTFNFKLSRTIWIYLFSNTDTKM</sequence>
<evidence type="ECO:0000313" key="2">
    <source>
        <dbReference type="EMBL" id="AUP77461.1"/>
    </source>
</evidence>
<keyword evidence="3" id="KW-1185">Reference proteome</keyword>
<feature type="transmembrane region" description="Helical" evidence="1">
    <location>
        <begin position="80"/>
        <end position="101"/>
    </location>
</feature>
<keyword evidence="1" id="KW-1133">Transmembrane helix</keyword>
<feature type="transmembrane region" description="Helical" evidence="1">
    <location>
        <begin position="51"/>
        <end position="74"/>
    </location>
</feature>
<dbReference type="KEGG" id="fek:C1H87_01480"/>
<name>A0A2K9PK65_9FLAO</name>
<reference evidence="2 3" key="1">
    <citation type="submission" date="2018-01" db="EMBL/GenBank/DDBJ databases">
        <title>Complete genome sequence of Flavivirga eckloniae ECD14 isolated from seaweed Ecklonia cava.</title>
        <authorList>
            <person name="Lee J.H."/>
            <person name="Baik K.S."/>
            <person name="Seong C.N."/>
        </authorList>
    </citation>
    <scope>NUCLEOTIDE SEQUENCE [LARGE SCALE GENOMIC DNA]</scope>
    <source>
        <strain evidence="2 3">ECD14</strain>
    </source>
</reference>
<dbReference type="EMBL" id="CP025791">
    <property type="protein sequence ID" value="AUP77461.1"/>
    <property type="molecule type" value="Genomic_DNA"/>
</dbReference>
<keyword evidence="1" id="KW-0472">Membrane</keyword>
<protein>
    <submittedName>
        <fullName evidence="2">DUF983 domain-containing protein</fullName>
    </submittedName>
</protein>
<dbReference type="OrthoDB" id="9790326at2"/>
<accession>A0A2K9PK65</accession>
<dbReference type="InterPro" id="IPR009325">
    <property type="entry name" value="DUF983"/>
</dbReference>
<dbReference type="Pfam" id="PF06170">
    <property type="entry name" value="DUF983"/>
    <property type="match status" value="1"/>
</dbReference>
<dbReference type="Proteomes" id="UP000235826">
    <property type="component" value="Chromosome"/>
</dbReference>
<proteinExistence type="predicted"/>
<evidence type="ECO:0000313" key="3">
    <source>
        <dbReference type="Proteomes" id="UP000235826"/>
    </source>
</evidence>